<evidence type="ECO:0000256" key="4">
    <source>
        <dbReference type="ARBA" id="ARBA00022806"/>
    </source>
</evidence>
<evidence type="ECO:0000256" key="3">
    <source>
        <dbReference type="ARBA" id="ARBA00022801"/>
    </source>
</evidence>
<dbReference type="SMART" id="SM00382">
    <property type="entry name" value="AAA"/>
    <property type="match status" value="1"/>
</dbReference>
<keyword evidence="8" id="KW-0413">Isomerase</keyword>
<dbReference type="EMBL" id="MN739534">
    <property type="protein sequence ID" value="QHT11270.1"/>
    <property type="molecule type" value="Genomic_DNA"/>
</dbReference>
<reference evidence="10" key="1">
    <citation type="journal article" date="2020" name="Nature">
        <title>Giant virus diversity and host interactions through global metagenomics.</title>
        <authorList>
            <person name="Schulz F."/>
            <person name="Roux S."/>
            <person name="Paez-Espino D."/>
            <person name="Jungbluth S."/>
            <person name="Walsh D.A."/>
            <person name="Denef V.J."/>
            <person name="McMahon K.D."/>
            <person name="Konstantinidis K.T."/>
            <person name="Eloe-Fadrosh E.A."/>
            <person name="Kyrpides N.C."/>
            <person name="Woyke T."/>
        </authorList>
    </citation>
    <scope>NUCLEOTIDE SEQUENCE</scope>
    <source>
        <strain evidence="10">GVMAG-M-3300023174-116</strain>
    </source>
</reference>
<evidence type="ECO:0000256" key="6">
    <source>
        <dbReference type="ARBA" id="ARBA00023125"/>
    </source>
</evidence>
<keyword evidence="2" id="KW-0227">DNA damage</keyword>
<dbReference type="Pfam" id="PF21530">
    <property type="entry name" value="Pif1_2B_dom"/>
    <property type="match status" value="1"/>
</dbReference>
<dbReference type="Gene3D" id="3.40.50.300">
    <property type="entry name" value="P-loop containing nucleotide triphosphate hydrolases"/>
    <property type="match status" value="2"/>
</dbReference>
<dbReference type="PANTHER" id="PTHR47642">
    <property type="entry name" value="ATP-DEPENDENT DNA HELICASE"/>
    <property type="match status" value="1"/>
</dbReference>
<evidence type="ECO:0000259" key="9">
    <source>
        <dbReference type="SMART" id="SM00382"/>
    </source>
</evidence>
<dbReference type="GO" id="GO:0006281">
    <property type="term" value="P:DNA repair"/>
    <property type="evidence" value="ECO:0007669"/>
    <property type="project" value="InterPro"/>
</dbReference>
<dbReference type="GO" id="GO:0000723">
    <property type="term" value="P:telomere maintenance"/>
    <property type="evidence" value="ECO:0007669"/>
    <property type="project" value="InterPro"/>
</dbReference>
<dbReference type="InterPro" id="IPR010285">
    <property type="entry name" value="DNA_helicase_pif1-like_DEAD"/>
</dbReference>
<dbReference type="InterPro" id="IPR003593">
    <property type="entry name" value="AAA+_ATPase"/>
</dbReference>
<protein>
    <recommendedName>
        <fullName evidence="9">AAA+ ATPase domain-containing protein</fullName>
    </recommendedName>
</protein>
<keyword evidence="3" id="KW-0378">Hydrolase</keyword>
<dbReference type="CDD" id="cd18809">
    <property type="entry name" value="SF1_C_RecD"/>
    <property type="match status" value="1"/>
</dbReference>
<dbReference type="InterPro" id="IPR027417">
    <property type="entry name" value="P-loop_NTPase"/>
</dbReference>
<sequence>MATFSYEQQICFDKYIKGENLFITGPGGTGKSFLIKQIVSDAEEKKKIIKVCALTGCAAILLQCKATTLHMFSGIGLANKKNSEIVEELFTKKRHKLKNWRGLEILIIDEVSMMSLKILLLLDLIARKFYKKNVPFGGLQVIFTGDFYQLSPVFTNCGEKEKEDSMYCFEHELWNQLFTKENQIVLKTIFRQNDETLLKVLKYIRKGQITPSTKATLASRIFDHEDLDLIKKEKVLTILSPIKRDVEHINSKEYLKLDSSAQEVVYELAYVDLASKSNDCKSNEGKSDIFSDNMLALLLKSNDHLKRDYDFLAANIIAEKTLKLKIGTHVMCVVNLTLCGELQIANGSQGIIVGFNEKNLPYVQFNNIKEPILIDYYIWKSETNKSVGLSQIPLIYSWAITIHKAQGLTLENAIIDIGSNIFAYGQTYVALSRLKSLDGLYLTSFDYSKIKCNPLVKEFYGDS</sequence>
<evidence type="ECO:0000256" key="5">
    <source>
        <dbReference type="ARBA" id="ARBA00022840"/>
    </source>
</evidence>
<dbReference type="InterPro" id="IPR051055">
    <property type="entry name" value="PIF1_helicase"/>
</dbReference>
<dbReference type="PANTHER" id="PTHR47642:SF5">
    <property type="entry name" value="ATP-DEPENDENT DNA HELICASE"/>
    <property type="match status" value="1"/>
</dbReference>
<dbReference type="AlphaFoldDB" id="A0A6C0D4S1"/>
<evidence type="ECO:0000256" key="7">
    <source>
        <dbReference type="ARBA" id="ARBA00023204"/>
    </source>
</evidence>
<evidence type="ECO:0000313" key="10">
    <source>
        <dbReference type="EMBL" id="QHT11270.1"/>
    </source>
</evidence>
<keyword evidence="4" id="KW-0347">Helicase</keyword>
<evidence type="ECO:0000256" key="1">
    <source>
        <dbReference type="ARBA" id="ARBA00022741"/>
    </source>
</evidence>
<organism evidence="10">
    <name type="scientific">viral metagenome</name>
    <dbReference type="NCBI Taxonomy" id="1070528"/>
    <lineage>
        <taxon>unclassified sequences</taxon>
        <taxon>metagenomes</taxon>
        <taxon>organismal metagenomes</taxon>
    </lineage>
</organism>
<keyword evidence="7" id="KW-0234">DNA repair</keyword>
<name>A0A6C0D4S1_9ZZZZ</name>
<dbReference type="Pfam" id="PF05970">
    <property type="entry name" value="PIF1"/>
    <property type="match status" value="1"/>
</dbReference>
<proteinExistence type="predicted"/>
<keyword evidence="5" id="KW-0067">ATP-binding</keyword>
<dbReference type="GO" id="GO:0003678">
    <property type="term" value="F:DNA helicase activity"/>
    <property type="evidence" value="ECO:0007669"/>
    <property type="project" value="InterPro"/>
</dbReference>
<keyword evidence="1" id="KW-0547">Nucleotide-binding</keyword>
<feature type="domain" description="AAA+ ATPase" evidence="9">
    <location>
        <begin position="17"/>
        <end position="179"/>
    </location>
</feature>
<accession>A0A6C0D4S1</accession>
<evidence type="ECO:0000256" key="8">
    <source>
        <dbReference type="ARBA" id="ARBA00023235"/>
    </source>
</evidence>
<dbReference type="InterPro" id="IPR049163">
    <property type="entry name" value="Pif1-like_2B_dom"/>
</dbReference>
<keyword evidence="6" id="KW-0238">DNA-binding</keyword>
<dbReference type="SUPFAM" id="SSF52540">
    <property type="entry name" value="P-loop containing nucleoside triphosphate hydrolases"/>
    <property type="match status" value="2"/>
</dbReference>
<evidence type="ECO:0000256" key="2">
    <source>
        <dbReference type="ARBA" id="ARBA00022763"/>
    </source>
</evidence>